<proteinExistence type="predicted"/>
<comment type="caution">
    <text evidence="2">The sequence shown here is derived from an EMBL/GenBank/DDBJ whole genome shotgun (WGS) entry which is preliminary data.</text>
</comment>
<sequence length="246" mass="26545">MTQIGFHAEAMLLAMMILLTMSLFPAFGLMFILMGVIVFPAFLLIRSIVNLAVIPVGLMELASDQRARVNHALEHATVNILEEKAGPQPGTIGYATADGFWLVTDLPDTLVARALSEAWKRLEAGESELAIHSRCGTTLAAGQLLFSALFMAAFLFSGGFSFTGLLIAAAAGSLLSPWTGAFLQKHLTTSADVSGIRPVGISQISQGGLLRFLPMRRRRSLFISTAPIDEVMARKCNQHWGVWTLG</sequence>
<protein>
    <submittedName>
        <fullName evidence="2">Uncharacterized protein</fullName>
    </submittedName>
</protein>
<feature type="transmembrane region" description="Helical" evidence="1">
    <location>
        <begin position="144"/>
        <end position="175"/>
    </location>
</feature>
<feature type="transmembrane region" description="Helical" evidence="1">
    <location>
        <begin position="12"/>
        <end position="33"/>
    </location>
</feature>
<dbReference type="Pfam" id="PF19928">
    <property type="entry name" value="DUF6391"/>
    <property type="match status" value="1"/>
</dbReference>
<evidence type="ECO:0000313" key="3">
    <source>
        <dbReference type="Proteomes" id="UP000233256"/>
    </source>
</evidence>
<keyword evidence="1" id="KW-0472">Membrane</keyword>
<feature type="transmembrane region" description="Helical" evidence="1">
    <location>
        <begin position="39"/>
        <end position="58"/>
    </location>
</feature>
<keyword evidence="1" id="KW-0812">Transmembrane</keyword>
<dbReference type="AlphaFoldDB" id="A0A2N1PMD2"/>
<evidence type="ECO:0000313" key="2">
    <source>
        <dbReference type="EMBL" id="PKK89496.1"/>
    </source>
</evidence>
<dbReference type="Proteomes" id="UP000233256">
    <property type="component" value="Unassembled WGS sequence"/>
</dbReference>
<gene>
    <name evidence="2" type="ORF">CVV64_13870</name>
</gene>
<accession>A0A2N1PMD2</accession>
<dbReference type="EMBL" id="PGXC01000016">
    <property type="protein sequence ID" value="PKK89496.1"/>
    <property type="molecule type" value="Genomic_DNA"/>
</dbReference>
<reference evidence="2 3" key="1">
    <citation type="journal article" date="2017" name="ISME J.">
        <title>Potential for microbial H2 and metal transformations associated with novel bacteria and archaea in deep terrestrial subsurface sediments.</title>
        <authorList>
            <person name="Hernsdorf A.W."/>
            <person name="Amano Y."/>
            <person name="Miyakawa K."/>
            <person name="Ise K."/>
            <person name="Suzuki Y."/>
            <person name="Anantharaman K."/>
            <person name="Probst A."/>
            <person name="Burstein D."/>
            <person name="Thomas B.C."/>
            <person name="Banfield J.F."/>
        </authorList>
    </citation>
    <scope>NUCLEOTIDE SEQUENCE [LARGE SCALE GENOMIC DNA]</scope>
    <source>
        <strain evidence="2">HGW-Wallbacteria-1</strain>
    </source>
</reference>
<evidence type="ECO:0000256" key="1">
    <source>
        <dbReference type="SAM" id="Phobius"/>
    </source>
</evidence>
<organism evidence="2 3">
    <name type="scientific">Candidatus Wallbacteria bacterium HGW-Wallbacteria-1</name>
    <dbReference type="NCBI Taxonomy" id="2013854"/>
    <lineage>
        <taxon>Bacteria</taxon>
        <taxon>Candidatus Walliibacteriota</taxon>
    </lineage>
</organism>
<keyword evidence="1" id="KW-1133">Transmembrane helix</keyword>
<name>A0A2N1PMD2_9BACT</name>